<dbReference type="PANTHER" id="PTHR28154:SF1">
    <property type="entry name" value="CELL WALL SYNTHESIS PROTEIN KNH1-RELATED"/>
    <property type="match status" value="1"/>
</dbReference>
<feature type="compositionally biased region" description="Low complexity" evidence="1">
    <location>
        <begin position="496"/>
        <end position="515"/>
    </location>
</feature>
<dbReference type="VEuPathDB" id="FungiDB:MFRU_006g02680"/>
<dbReference type="EMBL" id="VICG01000013">
    <property type="protein sequence ID" value="KAA8565705.1"/>
    <property type="molecule type" value="Genomic_DNA"/>
</dbReference>
<keyword evidence="3" id="KW-0732">Signal</keyword>
<feature type="region of interest" description="Disordered" evidence="1">
    <location>
        <begin position="541"/>
        <end position="589"/>
    </location>
</feature>
<accession>A0A5M9JEW0</accession>
<feature type="compositionally biased region" description="Low complexity" evidence="1">
    <location>
        <begin position="546"/>
        <end position="562"/>
    </location>
</feature>
<feature type="chain" id="PRO_5024428161" description="Mid2 domain-containing protein" evidence="3">
    <location>
        <begin position="20"/>
        <end position="652"/>
    </location>
</feature>
<dbReference type="PANTHER" id="PTHR28154">
    <property type="entry name" value="CELL WALL SYNTHESIS PROTEIN KNH1-RELATED"/>
    <property type="match status" value="1"/>
</dbReference>
<feature type="compositionally biased region" description="Polar residues" evidence="1">
    <location>
        <begin position="367"/>
        <end position="376"/>
    </location>
</feature>
<proteinExistence type="predicted"/>
<organism evidence="4 5">
    <name type="scientific">Monilinia fructicola</name>
    <name type="common">Brown rot fungus</name>
    <name type="synonym">Ciboria fructicola</name>
    <dbReference type="NCBI Taxonomy" id="38448"/>
    <lineage>
        <taxon>Eukaryota</taxon>
        <taxon>Fungi</taxon>
        <taxon>Dikarya</taxon>
        <taxon>Ascomycota</taxon>
        <taxon>Pezizomycotina</taxon>
        <taxon>Leotiomycetes</taxon>
        <taxon>Helotiales</taxon>
        <taxon>Sclerotiniaceae</taxon>
        <taxon>Monilinia</taxon>
    </lineage>
</organism>
<dbReference type="GO" id="GO:0031505">
    <property type="term" value="P:fungal-type cell wall organization"/>
    <property type="evidence" value="ECO:0007669"/>
    <property type="project" value="TreeGrafter"/>
</dbReference>
<dbReference type="InterPro" id="IPR045328">
    <property type="entry name" value="Kre9/Knh1"/>
</dbReference>
<evidence type="ECO:0000313" key="4">
    <source>
        <dbReference type="EMBL" id="KAA8565705.1"/>
    </source>
</evidence>
<dbReference type="GO" id="GO:0005576">
    <property type="term" value="C:extracellular region"/>
    <property type="evidence" value="ECO:0007669"/>
    <property type="project" value="TreeGrafter"/>
</dbReference>
<feature type="compositionally biased region" description="Low complexity" evidence="1">
    <location>
        <begin position="440"/>
        <end position="452"/>
    </location>
</feature>
<keyword evidence="2" id="KW-0812">Transmembrane</keyword>
<comment type="caution">
    <text evidence="4">The sequence shown here is derived from an EMBL/GenBank/DDBJ whole genome shotgun (WGS) entry which is preliminary data.</text>
</comment>
<feature type="region of interest" description="Disordered" evidence="1">
    <location>
        <begin position="399"/>
        <end position="519"/>
    </location>
</feature>
<dbReference type="GO" id="GO:0006078">
    <property type="term" value="P:(1-&gt;6)-beta-D-glucan biosynthetic process"/>
    <property type="evidence" value="ECO:0007669"/>
    <property type="project" value="InterPro"/>
</dbReference>
<feature type="signal peptide" evidence="3">
    <location>
        <begin position="1"/>
        <end position="19"/>
    </location>
</feature>
<sequence>MRGLSSLLLFWGFLGYTSADIDFTWPSPGATLGSGDVTLWWKEDGDSFLIREMGSHLLVLFTGSNHVMTTLDEWVIPIGTYNAIIHLSPNLGPNASNSYFFGIQSNPINTSAYPPASIPVLTNFSPRFSLTNMTGEEFSPSISAENSICNSTDGPDSIIRDTTLNEVSLAVDQVMSLSSAQVTTSGAIHNPTDSILITDIPLAPTISPTTSPFPPATTIISSPTPTISSQSLTETTQTPTVTTASRKKIVIGVPVAIALSALLSIVVFFIVQYRRRNPPSERSDTDGSILPFFPPPPSHPSTWMDTTTSTLKTRSNRFWFRSKSKRPRSSVAELPGYENPGRFVPAQRNTSASGAMSTTASEMTPHTPITVNSDSATDIPPTKFPNLPRNFPGREVGFSAVGPSSTSSNRKADTKARLSAPYTNHSYPRASTIQTITTESSGIPSSSALSSSFDRGRGPPASDFGIPVQEEREAPVPPLSPSPTALRATAKVVTISRSDSSSRSGAGSAGMPPSSYHYPMRKSSLGGGWGRLGFSNSASVSPRPLYQAPSSSYQPPQASFPSPLTPADTGTPQPKRFRSPMGSADEDAAVREAERRIRSLLGHDGHISADGDEFVSPVSPRVLLYFSFYHYPLGKSASHDERHDEIRYIRNQ</sequence>
<reference evidence="4 5" key="1">
    <citation type="submission" date="2019-06" db="EMBL/GenBank/DDBJ databases">
        <title>Genome Sequence of the Brown Rot Fungal Pathogen Monilinia fructicola.</title>
        <authorList>
            <person name="De Miccolis Angelini R.M."/>
            <person name="Landi L."/>
            <person name="Abate D."/>
            <person name="Pollastro S."/>
            <person name="Romanazzi G."/>
            <person name="Faretra F."/>
        </authorList>
    </citation>
    <scope>NUCLEOTIDE SEQUENCE [LARGE SCALE GENOMIC DNA]</scope>
    <source>
        <strain evidence="4 5">Mfrc123</strain>
    </source>
</reference>
<feature type="region of interest" description="Disordered" evidence="1">
    <location>
        <begin position="330"/>
        <end position="349"/>
    </location>
</feature>
<dbReference type="Proteomes" id="UP000322873">
    <property type="component" value="Unassembled WGS sequence"/>
</dbReference>
<keyword evidence="2" id="KW-0472">Membrane</keyword>
<dbReference type="AlphaFoldDB" id="A0A5M9JEW0"/>
<evidence type="ECO:0008006" key="6">
    <source>
        <dbReference type="Google" id="ProtNLM"/>
    </source>
</evidence>
<feature type="transmembrane region" description="Helical" evidence="2">
    <location>
        <begin position="249"/>
        <end position="271"/>
    </location>
</feature>
<feature type="region of interest" description="Disordered" evidence="1">
    <location>
        <begin position="358"/>
        <end position="378"/>
    </location>
</feature>
<dbReference type="GO" id="GO:0042546">
    <property type="term" value="P:cell wall biogenesis"/>
    <property type="evidence" value="ECO:0007669"/>
    <property type="project" value="InterPro"/>
</dbReference>
<name>A0A5M9JEW0_MONFR</name>
<gene>
    <name evidence="4" type="ORF">EYC84_009548</name>
</gene>
<protein>
    <recommendedName>
        <fullName evidence="6">Mid2 domain-containing protein</fullName>
    </recommendedName>
</protein>
<evidence type="ECO:0000313" key="5">
    <source>
        <dbReference type="Proteomes" id="UP000322873"/>
    </source>
</evidence>
<keyword evidence="2" id="KW-1133">Transmembrane helix</keyword>
<evidence type="ECO:0000256" key="1">
    <source>
        <dbReference type="SAM" id="MobiDB-lite"/>
    </source>
</evidence>
<evidence type="ECO:0000256" key="2">
    <source>
        <dbReference type="SAM" id="Phobius"/>
    </source>
</evidence>
<feature type="compositionally biased region" description="Polar residues" evidence="1">
    <location>
        <begin position="421"/>
        <end position="439"/>
    </location>
</feature>
<evidence type="ECO:0000256" key="3">
    <source>
        <dbReference type="SAM" id="SignalP"/>
    </source>
</evidence>
<keyword evidence="5" id="KW-1185">Reference proteome</keyword>